<evidence type="ECO:0000256" key="5">
    <source>
        <dbReference type="ARBA" id="ARBA00022989"/>
    </source>
</evidence>
<dbReference type="CDD" id="cd11474">
    <property type="entry name" value="SLC5sbd_CHT"/>
    <property type="match status" value="1"/>
</dbReference>
<feature type="transmembrane region" description="Helical" evidence="8">
    <location>
        <begin position="58"/>
        <end position="82"/>
    </location>
</feature>
<feature type="transmembrane region" description="Helical" evidence="8">
    <location>
        <begin position="190"/>
        <end position="213"/>
    </location>
</feature>
<dbReference type="InterPro" id="IPR038377">
    <property type="entry name" value="Na/Glc_symporter_sf"/>
</dbReference>
<evidence type="ECO:0000313" key="9">
    <source>
        <dbReference type="EMBL" id="WPU63335.1"/>
    </source>
</evidence>
<feature type="transmembrane region" description="Helical" evidence="8">
    <location>
        <begin position="402"/>
        <end position="419"/>
    </location>
</feature>
<feature type="transmembrane region" description="Helical" evidence="8">
    <location>
        <begin position="426"/>
        <end position="446"/>
    </location>
</feature>
<feature type="transmembrane region" description="Helical" evidence="8">
    <location>
        <begin position="452"/>
        <end position="472"/>
    </location>
</feature>
<gene>
    <name evidence="9" type="ORF">SOO65_11625</name>
</gene>
<sequence length="483" mass="52151">MLSLLNFLFLIEILDPMNWELFGISIYVVGMIGLGFYFSRRIKNQDDYFLGGRTLGPLLATFAIFATWFGAETCIGTAGAVYQNGLSSIHADPMGYTICLLVMGLFFAKVLWSKKITTIPDLFRHRYSPSIEKLTALLLIPSSVIWAGAQVRALGQIVHATTDFGPVLAVTVAAIVVIIYTMWGGMLADAYADLIQGIAIIMGLIFLLCSVIYDLGGIGAALSTIPTDKLSLGGGDMLHLSLLGKMELWLVPIFGSIMTQELVSRVAASRSSHVARNSTLRAASIYFLVGSIPVIIGLIGVNYMPGLKDPETLMPVLAKNHLHYVFYIIFVGALISAILSTVDTTLLASSALLSQNLVNPLLPNLSDKKKVLIARLGTLLSGVTAYVIAFSSDSITSLVETASSLGGPSIFVLTMIALWDKRGTALNAGFAMVMSIVTWLCGHYIWDLEYPVVLTVLVCGLSYFLSLPFTAISKDNHLEAVSE</sequence>
<dbReference type="AlphaFoldDB" id="A0AAX4HJE5"/>
<comment type="similarity">
    <text evidence="2 7">Belongs to the sodium:solute symporter (SSF) (TC 2.A.21) family.</text>
</comment>
<comment type="subcellular location">
    <subcellularLocation>
        <location evidence="1">Membrane</location>
        <topology evidence="1">Multi-pass membrane protein</topology>
    </subcellularLocation>
</comment>
<evidence type="ECO:0000256" key="2">
    <source>
        <dbReference type="ARBA" id="ARBA00006434"/>
    </source>
</evidence>
<keyword evidence="5 8" id="KW-1133">Transmembrane helix</keyword>
<feature type="transmembrane region" description="Helical" evidence="8">
    <location>
        <begin position="20"/>
        <end position="38"/>
    </location>
</feature>
<organism evidence="9 10">
    <name type="scientific">Peredibacter starrii</name>
    <dbReference type="NCBI Taxonomy" id="28202"/>
    <lineage>
        <taxon>Bacteria</taxon>
        <taxon>Pseudomonadati</taxon>
        <taxon>Bdellovibrionota</taxon>
        <taxon>Bacteriovoracia</taxon>
        <taxon>Bacteriovoracales</taxon>
        <taxon>Bacteriovoracaceae</taxon>
        <taxon>Peredibacter</taxon>
    </lineage>
</organism>
<dbReference type="GO" id="GO:0022857">
    <property type="term" value="F:transmembrane transporter activity"/>
    <property type="evidence" value="ECO:0007669"/>
    <property type="project" value="InterPro"/>
</dbReference>
<feature type="transmembrane region" description="Helical" evidence="8">
    <location>
        <begin position="164"/>
        <end position="183"/>
    </location>
</feature>
<keyword evidence="6 8" id="KW-0472">Membrane</keyword>
<feature type="transmembrane region" description="Helical" evidence="8">
    <location>
        <begin position="372"/>
        <end position="390"/>
    </location>
</feature>
<dbReference type="Proteomes" id="UP001324634">
    <property type="component" value="Chromosome"/>
</dbReference>
<feature type="transmembrane region" description="Helical" evidence="8">
    <location>
        <begin position="94"/>
        <end position="113"/>
    </location>
</feature>
<evidence type="ECO:0000256" key="7">
    <source>
        <dbReference type="RuleBase" id="RU362091"/>
    </source>
</evidence>
<proteinExistence type="inferred from homology"/>
<dbReference type="PANTHER" id="PTHR48086:SF7">
    <property type="entry name" value="SODIUM-SOLUTE SYMPORTER-RELATED"/>
    <property type="match status" value="1"/>
</dbReference>
<dbReference type="PROSITE" id="PS50283">
    <property type="entry name" value="NA_SOLUT_SYMP_3"/>
    <property type="match status" value="1"/>
</dbReference>
<dbReference type="InterPro" id="IPR050277">
    <property type="entry name" value="Sodium:Solute_Symporter"/>
</dbReference>
<evidence type="ECO:0000313" key="10">
    <source>
        <dbReference type="Proteomes" id="UP001324634"/>
    </source>
</evidence>
<dbReference type="InterPro" id="IPR001734">
    <property type="entry name" value="Na/solute_symporter"/>
</dbReference>
<feature type="transmembrane region" description="Helical" evidence="8">
    <location>
        <begin position="324"/>
        <end position="352"/>
    </location>
</feature>
<evidence type="ECO:0000256" key="8">
    <source>
        <dbReference type="SAM" id="Phobius"/>
    </source>
</evidence>
<protein>
    <submittedName>
        <fullName evidence="9">Sodium:solute symporter family protein</fullName>
    </submittedName>
</protein>
<dbReference type="PANTHER" id="PTHR48086">
    <property type="entry name" value="SODIUM/PROLINE SYMPORTER-RELATED"/>
    <property type="match status" value="1"/>
</dbReference>
<feature type="transmembrane region" description="Helical" evidence="8">
    <location>
        <begin position="280"/>
        <end position="304"/>
    </location>
</feature>
<reference evidence="9 10" key="1">
    <citation type="submission" date="2023-11" db="EMBL/GenBank/DDBJ databases">
        <title>Peredibacter starrii A3.12.</title>
        <authorList>
            <person name="Mitchell R.J."/>
        </authorList>
    </citation>
    <scope>NUCLEOTIDE SEQUENCE [LARGE SCALE GENOMIC DNA]</scope>
    <source>
        <strain evidence="9 10">A3.12</strain>
    </source>
</reference>
<evidence type="ECO:0000256" key="1">
    <source>
        <dbReference type="ARBA" id="ARBA00004141"/>
    </source>
</evidence>
<dbReference type="GO" id="GO:0005886">
    <property type="term" value="C:plasma membrane"/>
    <property type="evidence" value="ECO:0007669"/>
    <property type="project" value="TreeGrafter"/>
</dbReference>
<keyword evidence="4 8" id="KW-0812">Transmembrane</keyword>
<dbReference type="Pfam" id="PF00474">
    <property type="entry name" value="SSF"/>
    <property type="match status" value="1"/>
</dbReference>
<evidence type="ECO:0000256" key="3">
    <source>
        <dbReference type="ARBA" id="ARBA00022448"/>
    </source>
</evidence>
<keyword evidence="10" id="KW-1185">Reference proteome</keyword>
<dbReference type="RefSeq" id="WP_321389861.1">
    <property type="nucleotide sequence ID" value="NZ_CP139487.1"/>
</dbReference>
<dbReference type="Gene3D" id="1.20.1730.10">
    <property type="entry name" value="Sodium/glucose cotransporter"/>
    <property type="match status" value="1"/>
</dbReference>
<dbReference type="KEGG" id="psti:SOO65_11625"/>
<dbReference type="EMBL" id="CP139487">
    <property type="protein sequence ID" value="WPU63335.1"/>
    <property type="molecule type" value="Genomic_DNA"/>
</dbReference>
<evidence type="ECO:0000256" key="4">
    <source>
        <dbReference type="ARBA" id="ARBA00022692"/>
    </source>
</evidence>
<feature type="transmembrane region" description="Helical" evidence="8">
    <location>
        <begin position="134"/>
        <end position="158"/>
    </location>
</feature>
<evidence type="ECO:0000256" key="6">
    <source>
        <dbReference type="ARBA" id="ARBA00023136"/>
    </source>
</evidence>
<name>A0AAX4HJE5_9BACT</name>
<accession>A0AAX4HJE5</accession>
<keyword evidence="3" id="KW-0813">Transport</keyword>